<evidence type="ECO:0000256" key="4">
    <source>
        <dbReference type="ARBA" id="ARBA00022553"/>
    </source>
</evidence>
<evidence type="ECO:0000259" key="7">
    <source>
        <dbReference type="PROSITE" id="PS50190"/>
    </source>
</evidence>
<feature type="region of interest" description="Disordered" evidence="6">
    <location>
        <begin position="73"/>
        <end position="134"/>
    </location>
</feature>
<comment type="similarity">
    <text evidence="2">Belongs to the BRAG family.</text>
</comment>
<dbReference type="InterPro" id="IPR000904">
    <property type="entry name" value="Sec7_dom"/>
</dbReference>
<keyword evidence="5" id="KW-0175">Coiled coil</keyword>
<protein>
    <recommendedName>
        <fullName evidence="7">SEC7 domain-containing protein</fullName>
    </recommendedName>
</protein>
<feature type="compositionally biased region" description="Polar residues" evidence="6">
    <location>
        <begin position="103"/>
        <end position="115"/>
    </location>
</feature>
<evidence type="ECO:0000313" key="8">
    <source>
        <dbReference type="EMBL" id="CAL5138120.1"/>
    </source>
</evidence>
<dbReference type="Proteomes" id="UP001497525">
    <property type="component" value="Unassembled WGS sequence"/>
</dbReference>
<dbReference type="InterPro" id="IPR033742">
    <property type="entry name" value="IQSEC_PH"/>
</dbReference>
<evidence type="ECO:0000313" key="9">
    <source>
        <dbReference type="Proteomes" id="UP001497525"/>
    </source>
</evidence>
<dbReference type="Gene3D" id="1.10.220.20">
    <property type="match status" value="1"/>
</dbReference>
<dbReference type="InterPro" id="IPR023394">
    <property type="entry name" value="Sec7_C_sf"/>
</dbReference>
<dbReference type="Gene3D" id="2.30.29.30">
    <property type="entry name" value="Pleckstrin-homology domain (PH domain)/Phosphotyrosine-binding domain (PTB)"/>
    <property type="match status" value="1"/>
</dbReference>
<feature type="region of interest" description="Disordered" evidence="6">
    <location>
        <begin position="370"/>
        <end position="392"/>
    </location>
</feature>
<evidence type="ECO:0000256" key="1">
    <source>
        <dbReference type="ARBA" id="ARBA00004496"/>
    </source>
</evidence>
<name>A0AAV2TP78_CALDB</name>
<dbReference type="PANTHER" id="PTHR10663">
    <property type="entry name" value="GUANYL-NUCLEOTIDE EXCHANGE FACTOR"/>
    <property type="match status" value="1"/>
</dbReference>
<feature type="compositionally biased region" description="Low complexity" evidence="6">
    <location>
        <begin position="116"/>
        <end position="132"/>
    </location>
</feature>
<keyword evidence="3" id="KW-0963">Cytoplasm</keyword>
<dbReference type="InterPro" id="IPR035999">
    <property type="entry name" value="Sec7_dom_sf"/>
</dbReference>
<gene>
    <name evidence="8" type="ORF">CDAUBV1_LOCUS12738</name>
</gene>
<proteinExistence type="inferred from homology"/>
<dbReference type="Pfam" id="PF16453">
    <property type="entry name" value="IQ_SEC7_PH"/>
    <property type="match status" value="1"/>
</dbReference>
<feature type="compositionally biased region" description="Polar residues" evidence="6">
    <location>
        <begin position="78"/>
        <end position="96"/>
    </location>
</feature>
<sequence>MKQLMTWAVNSFRQPGVVCPTPVAGESSSCTLQPVVGLASSNDAPLVNFIDLFFDPFSEQADDDRSNLINLRRHRGSETNSNSPVWIRKQNGSLNTHTDKPVHSSTQSCTVDPTHSSAPPRSRSRPPGVRSSMVESHSEPSLCIPCIAAKHYYLCLPPDIRTLIGPRVLKCIESGLLQVNPRNCKDCRRHVYAVGIDLFNRNPLRGLAFLERYKFLNVSCPEEVARFIASTPGLCRSRIGTFLGLPPSKNVDPTKVMHCLLQGLDFSNLEVDEALRLAVRHFGMPIESQEIDRYLQCLAECYYISRWPPLREGGVKINVAPVDMNQLLLLFYSVLLLQTSFHNENAAKSTMGKQTINMFLKNTHSFLFPNPSSDPQTEVNPNRRSSSTQDLHSDTASLEKLAARKEAFSNAKLTAIFQRIKAVPIVTGVDHTSLVQRISRALVVPPVHSECKHKQCGCCGLCESFLGLVEPHRRLVCYCTMVQFVRQHGRPNKVGVPRHVFLFNDLILLTKHAHSKRGESKRNLTGRQQDRLRDAIVCLLRGATETNESKQLDRLLAFYLHPPIDLLIQTPSQHESRRRNQRSEEYTTPNHRARPVSLERPANSCSLKSDVKVRSRSTCQRTIPSRLIGLRCVSLVGCAVKLFQTLDCRFGLEIWKNETVLSTSRNSQDSEDCPVGAHSTHSKPSKRWRLIITLAALTQPDFENILFDLVTCLRETNAVHAELVKFSAPVEP</sequence>
<comment type="caution">
    <text evidence="8">The sequence shown here is derived from an EMBL/GenBank/DDBJ whole genome shotgun (WGS) entry which is preliminary data.</text>
</comment>
<feature type="region of interest" description="Disordered" evidence="6">
    <location>
        <begin position="570"/>
        <end position="594"/>
    </location>
</feature>
<accession>A0AAV2TP78</accession>
<dbReference type="PROSITE" id="PS50190">
    <property type="entry name" value="SEC7"/>
    <property type="match status" value="1"/>
</dbReference>
<dbReference type="Gene3D" id="1.10.1000.11">
    <property type="entry name" value="Arf Nucleotide-binding Site Opener,domain 2"/>
    <property type="match status" value="1"/>
</dbReference>
<dbReference type="InterPro" id="IPR011993">
    <property type="entry name" value="PH-like_dom_sf"/>
</dbReference>
<comment type="subcellular location">
    <subcellularLocation>
        <location evidence="1">Cytoplasm</location>
    </subcellularLocation>
</comment>
<organism evidence="8 9">
    <name type="scientific">Calicophoron daubneyi</name>
    <name type="common">Rumen fluke</name>
    <name type="synonym">Paramphistomum daubneyi</name>
    <dbReference type="NCBI Taxonomy" id="300641"/>
    <lineage>
        <taxon>Eukaryota</taxon>
        <taxon>Metazoa</taxon>
        <taxon>Spiralia</taxon>
        <taxon>Lophotrochozoa</taxon>
        <taxon>Platyhelminthes</taxon>
        <taxon>Trematoda</taxon>
        <taxon>Digenea</taxon>
        <taxon>Plagiorchiida</taxon>
        <taxon>Pronocephalata</taxon>
        <taxon>Paramphistomoidea</taxon>
        <taxon>Paramphistomidae</taxon>
        <taxon>Calicophoron</taxon>
    </lineage>
</organism>
<evidence type="ECO:0000256" key="5">
    <source>
        <dbReference type="ARBA" id="ARBA00023054"/>
    </source>
</evidence>
<evidence type="ECO:0000256" key="3">
    <source>
        <dbReference type="ARBA" id="ARBA00022490"/>
    </source>
</evidence>
<dbReference type="EMBL" id="CAXLJL010000478">
    <property type="protein sequence ID" value="CAL5138120.1"/>
    <property type="molecule type" value="Genomic_DNA"/>
</dbReference>
<evidence type="ECO:0000256" key="6">
    <source>
        <dbReference type="SAM" id="MobiDB-lite"/>
    </source>
</evidence>
<dbReference type="Pfam" id="PF01369">
    <property type="entry name" value="Sec7"/>
    <property type="match status" value="1"/>
</dbReference>
<evidence type="ECO:0000256" key="2">
    <source>
        <dbReference type="ARBA" id="ARBA00006248"/>
    </source>
</evidence>
<dbReference type="GO" id="GO:0005737">
    <property type="term" value="C:cytoplasm"/>
    <property type="evidence" value="ECO:0007669"/>
    <property type="project" value="UniProtKB-SubCell"/>
</dbReference>
<dbReference type="GO" id="GO:0005085">
    <property type="term" value="F:guanyl-nucleotide exchange factor activity"/>
    <property type="evidence" value="ECO:0007669"/>
    <property type="project" value="InterPro"/>
</dbReference>
<dbReference type="AlphaFoldDB" id="A0AAV2TP78"/>
<dbReference type="SUPFAM" id="SSF48425">
    <property type="entry name" value="Sec7 domain"/>
    <property type="match status" value="1"/>
</dbReference>
<feature type="domain" description="SEC7" evidence="7">
    <location>
        <begin position="188"/>
        <end position="423"/>
    </location>
</feature>
<keyword evidence="4" id="KW-0597">Phosphoprotein</keyword>
<dbReference type="SMART" id="SM00222">
    <property type="entry name" value="Sec7"/>
    <property type="match status" value="1"/>
</dbReference>
<reference evidence="8" key="1">
    <citation type="submission" date="2024-06" db="EMBL/GenBank/DDBJ databases">
        <authorList>
            <person name="Liu X."/>
            <person name="Lenzi L."/>
            <person name="Haldenby T S."/>
            <person name="Uol C."/>
        </authorList>
    </citation>
    <scope>NUCLEOTIDE SEQUENCE</scope>
</reference>
<dbReference type="GO" id="GO:0032012">
    <property type="term" value="P:regulation of ARF protein signal transduction"/>
    <property type="evidence" value="ECO:0007669"/>
    <property type="project" value="InterPro"/>
</dbReference>